<reference evidence="7" key="1">
    <citation type="submission" date="2019-12" db="EMBL/GenBank/DDBJ databases">
        <title>Genome sequence of Babesia ovis.</title>
        <authorList>
            <person name="Yamagishi J."/>
            <person name="Sevinc F."/>
            <person name="Xuan X."/>
        </authorList>
    </citation>
    <scope>NUCLEOTIDE SEQUENCE</scope>
    <source>
        <strain evidence="7">Selcuk</strain>
    </source>
</reference>
<organism evidence="7 8">
    <name type="scientific">Babesia ovis</name>
    <dbReference type="NCBI Taxonomy" id="5869"/>
    <lineage>
        <taxon>Eukaryota</taxon>
        <taxon>Sar</taxon>
        <taxon>Alveolata</taxon>
        <taxon>Apicomplexa</taxon>
        <taxon>Aconoidasida</taxon>
        <taxon>Piroplasmida</taxon>
        <taxon>Babesiidae</taxon>
        <taxon>Babesia</taxon>
    </lineage>
</organism>
<evidence type="ECO:0000256" key="3">
    <source>
        <dbReference type="ARBA" id="ARBA00022701"/>
    </source>
</evidence>
<keyword evidence="8" id="KW-1185">Reference proteome</keyword>
<comment type="subcellular location">
    <subcellularLocation>
        <location evidence="5">Cytoplasm</location>
        <location evidence="5">Cytoskeleton</location>
        <location evidence="5">Microtubule organizing center</location>
    </subcellularLocation>
</comment>
<accession>A0A9W5TBK0</accession>
<dbReference type="InterPro" id="IPR040457">
    <property type="entry name" value="GCP_C"/>
</dbReference>
<name>A0A9W5TBK0_BABOV</name>
<dbReference type="GO" id="GO:0051225">
    <property type="term" value="P:spindle assembly"/>
    <property type="evidence" value="ECO:0007669"/>
    <property type="project" value="TreeGrafter"/>
</dbReference>
<dbReference type="Gene3D" id="1.20.120.1900">
    <property type="entry name" value="Gamma-tubulin complex, C-terminal domain"/>
    <property type="match status" value="1"/>
</dbReference>
<dbReference type="GO" id="GO:0007020">
    <property type="term" value="P:microtubule nucleation"/>
    <property type="evidence" value="ECO:0007669"/>
    <property type="project" value="InterPro"/>
</dbReference>
<dbReference type="EMBL" id="BLIY01000017">
    <property type="protein sequence ID" value="GFE55234.1"/>
    <property type="molecule type" value="Genomic_DNA"/>
</dbReference>
<dbReference type="Pfam" id="PF04130">
    <property type="entry name" value="GCP_C_terminal"/>
    <property type="match status" value="1"/>
</dbReference>
<evidence type="ECO:0000256" key="4">
    <source>
        <dbReference type="ARBA" id="ARBA00023212"/>
    </source>
</evidence>
<evidence type="ECO:0000256" key="2">
    <source>
        <dbReference type="ARBA" id="ARBA00022490"/>
    </source>
</evidence>
<dbReference type="GO" id="GO:0000278">
    <property type="term" value="P:mitotic cell cycle"/>
    <property type="evidence" value="ECO:0007669"/>
    <property type="project" value="TreeGrafter"/>
</dbReference>
<dbReference type="Proteomes" id="UP001057455">
    <property type="component" value="Unassembled WGS sequence"/>
</dbReference>
<gene>
    <name evidence="7" type="ORF">BaOVIS_026380</name>
</gene>
<feature type="domain" description="Gamma tubulin complex component C-terminal" evidence="6">
    <location>
        <begin position="519"/>
        <end position="665"/>
    </location>
</feature>
<dbReference type="GO" id="GO:0000922">
    <property type="term" value="C:spindle pole"/>
    <property type="evidence" value="ECO:0007669"/>
    <property type="project" value="InterPro"/>
</dbReference>
<dbReference type="GO" id="GO:0000930">
    <property type="term" value="C:gamma-tubulin complex"/>
    <property type="evidence" value="ECO:0007669"/>
    <property type="project" value="TreeGrafter"/>
</dbReference>
<dbReference type="InterPro" id="IPR042241">
    <property type="entry name" value="GCP_C_sf"/>
</dbReference>
<dbReference type="InterPro" id="IPR007259">
    <property type="entry name" value="GCP"/>
</dbReference>
<keyword evidence="2 5" id="KW-0963">Cytoplasm</keyword>
<proteinExistence type="inferred from homology"/>
<dbReference type="GO" id="GO:0043015">
    <property type="term" value="F:gamma-tubulin binding"/>
    <property type="evidence" value="ECO:0007669"/>
    <property type="project" value="InterPro"/>
</dbReference>
<evidence type="ECO:0000313" key="8">
    <source>
        <dbReference type="Proteomes" id="UP001057455"/>
    </source>
</evidence>
<dbReference type="AlphaFoldDB" id="A0A9W5TBK0"/>
<dbReference type="GO" id="GO:0031122">
    <property type="term" value="P:cytoplasmic microtubule organization"/>
    <property type="evidence" value="ECO:0007669"/>
    <property type="project" value="TreeGrafter"/>
</dbReference>
<dbReference type="GO" id="GO:0005874">
    <property type="term" value="C:microtubule"/>
    <property type="evidence" value="ECO:0007669"/>
    <property type="project" value="UniProtKB-KW"/>
</dbReference>
<evidence type="ECO:0000313" key="7">
    <source>
        <dbReference type="EMBL" id="GFE55234.1"/>
    </source>
</evidence>
<evidence type="ECO:0000259" key="6">
    <source>
        <dbReference type="Pfam" id="PF04130"/>
    </source>
</evidence>
<dbReference type="OrthoDB" id="27298at2759"/>
<evidence type="ECO:0000256" key="1">
    <source>
        <dbReference type="ARBA" id="ARBA00010337"/>
    </source>
</evidence>
<keyword evidence="3 5" id="KW-0493">Microtubule</keyword>
<comment type="similarity">
    <text evidence="1 5">Belongs to the TUBGCP family.</text>
</comment>
<sequence>MMTLDHSSHTRANRVFRSPGASLGKQQPNESLSEALVIQKILLALGGYDASPVFARIPPRSTFVHTLRLRDGVKIAHLSAGALRGPLSRFARYGSCAFALRRFLDLVSETGSVPGSTKAHYGIPSSLASILNDSVIYGGYIPSGYSCPWPPSVQGLFYGLRIIWDDWCLVLSTLHRRFVSSLHREFCGFEAIPAASTSSITLLEGRNQSQENTSPIFRLYLERFSKCNTHDGDHSNSAVSEFKVTLLNLEQCLLPFLVIMEEVTLLLDSILRYMDLYHVNIDSMSRVSTMLLLLQLRSSEHRQDARLSDLWQFLLHHTLSSIKSPLAFGDPSEAPLGDISWTYLGDAFNNLFTARDGVAQIYPEGVLPLSTYTTEWRLKLHKDVNNTEFSVLKLLNDLVTDSVRGTLRVLRNVLDDCHHLTAYLQFLSGICYLRFGDCLDPVFALLIRRPVPLNYEARVRSLIHEATMEWQRLSHGFGSPRQLSAEQVSQMVHSFTYAIQEAKLSPIVELKPISDHLGPLSRFFPESVMAKYSQILCHLLSFQMMLRDVKHLIRLTFRGSATFSGFFLPRATLLLLQICSALDHYYRWAVDTAWSSLQSQLGGCQSITDMLCAHNAYLDYVYECLLVPVGNDNNPTTRVNSLFSESLFLIHSCASELLRLCRSQLDSDAEEMESLYLVLKSEVTSMRGTLNVVCSLSLADVPTFGDEENRILSSVVRAGVDLNSSACHALAVLHRLLR</sequence>
<evidence type="ECO:0000256" key="5">
    <source>
        <dbReference type="RuleBase" id="RU363050"/>
    </source>
</evidence>
<dbReference type="GO" id="GO:0051321">
    <property type="term" value="P:meiotic cell cycle"/>
    <property type="evidence" value="ECO:0007669"/>
    <property type="project" value="TreeGrafter"/>
</dbReference>
<dbReference type="PANTHER" id="PTHR19302">
    <property type="entry name" value="GAMMA TUBULIN COMPLEX PROTEIN"/>
    <property type="match status" value="1"/>
</dbReference>
<comment type="caution">
    <text evidence="7">The sequence shown here is derived from an EMBL/GenBank/DDBJ whole genome shotgun (WGS) entry which is preliminary data.</text>
</comment>
<keyword evidence="4 5" id="KW-0206">Cytoskeleton</keyword>
<protein>
    <recommendedName>
        <fullName evidence="5">Spindle pole body component</fullName>
    </recommendedName>
</protein>
<dbReference type="GO" id="GO:0051011">
    <property type="term" value="F:microtubule minus-end binding"/>
    <property type="evidence" value="ECO:0007669"/>
    <property type="project" value="TreeGrafter"/>
</dbReference>